<dbReference type="RefSeq" id="WP_155437049.1">
    <property type="nucleotide sequence ID" value="NZ_WNLA01000001.1"/>
</dbReference>
<keyword evidence="2" id="KW-1185">Reference proteome</keyword>
<evidence type="ECO:0008006" key="3">
    <source>
        <dbReference type="Google" id="ProtNLM"/>
    </source>
</evidence>
<name>A0A6L6PSZ4_9BURK</name>
<evidence type="ECO:0000313" key="2">
    <source>
        <dbReference type="Proteomes" id="UP000484015"/>
    </source>
</evidence>
<dbReference type="EMBL" id="WNLA01000001">
    <property type="protein sequence ID" value="MTW00630.1"/>
    <property type="molecule type" value="Genomic_DNA"/>
</dbReference>
<gene>
    <name evidence="1" type="ORF">GM668_00870</name>
</gene>
<sequence length="130" mass="14351">MSPAHPYDASIPVLTEVLQETPVEPPAAAHPPHHAHFPAAAAHQAEDTQALDDAQWAALERRLSEKVLQQLQSRVDFVLEQRIRDSMEEALNQAIKGLTSEIRHGLHEALGAIVSRAVSQELLHLQAQKK</sequence>
<dbReference type="Proteomes" id="UP000484015">
    <property type="component" value="Unassembled WGS sequence"/>
</dbReference>
<dbReference type="OrthoDB" id="8779130at2"/>
<proteinExistence type="predicted"/>
<reference evidence="1 2" key="1">
    <citation type="submission" date="2019-11" db="EMBL/GenBank/DDBJ databases">
        <title>Type strains purchased from KCTC, JCM and DSMZ.</title>
        <authorList>
            <person name="Lu H."/>
        </authorList>
    </citation>
    <scope>NUCLEOTIDE SEQUENCE [LARGE SCALE GENOMIC DNA]</scope>
    <source>
        <strain evidence="1 2">KCTC 42409</strain>
    </source>
</reference>
<comment type="caution">
    <text evidence="1">The sequence shown here is derived from an EMBL/GenBank/DDBJ whole genome shotgun (WGS) entry which is preliminary data.</text>
</comment>
<protein>
    <recommendedName>
        <fullName evidence="3">DUF2486 family protein</fullName>
    </recommendedName>
</protein>
<evidence type="ECO:0000313" key="1">
    <source>
        <dbReference type="EMBL" id="MTW00630.1"/>
    </source>
</evidence>
<dbReference type="AlphaFoldDB" id="A0A6L6PSZ4"/>
<organism evidence="1 2">
    <name type="scientific">Pseudoduganella ginsengisoli</name>
    <dbReference type="NCBI Taxonomy" id="1462440"/>
    <lineage>
        <taxon>Bacteria</taxon>
        <taxon>Pseudomonadati</taxon>
        <taxon>Pseudomonadota</taxon>
        <taxon>Betaproteobacteria</taxon>
        <taxon>Burkholderiales</taxon>
        <taxon>Oxalobacteraceae</taxon>
        <taxon>Telluria group</taxon>
        <taxon>Pseudoduganella</taxon>
    </lineage>
</organism>
<accession>A0A6L6PSZ4</accession>